<keyword evidence="2" id="KW-1185">Reference proteome</keyword>
<comment type="caution">
    <text evidence="1">The sequence shown here is derived from an EMBL/GenBank/DDBJ whole genome shotgun (WGS) entry which is preliminary data.</text>
</comment>
<evidence type="ECO:0000313" key="1">
    <source>
        <dbReference type="EMBL" id="MPC40299.1"/>
    </source>
</evidence>
<sequence>MKTAGREAKGLFASSYKVSRVQYQDYHTSRLVTLPSPEPPSKIKQDKDVTKGNVVAPWIPGFIGYYHYYYDDSLNPEPEDLSHPIPMYFMN</sequence>
<evidence type="ECO:0000313" key="2">
    <source>
        <dbReference type="Proteomes" id="UP000324222"/>
    </source>
</evidence>
<proteinExistence type="predicted"/>
<reference evidence="1 2" key="1">
    <citation type="submission" date="2019-05" db="EMBL/GenBank/DDBJ databases">
        <title>Another draft genome of Portunus trituberculatus and its Hox gene families provides insights of decapod evolution.</title>
        <authorList>
            <person name="Jeong J.-H."/>
            <person name="Song I."/>
            <person name="Kim S."/>
            <person name="Choi T."/>
            <person name="Kim D."/>
            <person name="Ryu S."/>
            <person name="Kim W."/>
        </authorList>
    </citation>
    <scope>NUCLEOTIDE SEQUENCE [LARGE SCALE GENOMIC DNA]</scope>
    <source>
        <tissue evidence="1">Muscle</tissue>
    </source>
</reference>
<protein>
    <submittedName>
        <fullName evidence="1">Uncharacterized protein</fullName>
    </submittedName>
</protein>
<organism evidence="1 2">
    <name type="scientific">Portunus trituberculatus</name>
    <name type="common">Swimming crab</name>
    <name type="synonym">Neptunus trituberculatus</name>
    <dbReference type="NCBI Taxonomy" id="210409"/>
    <lineage>
        <taxon>Eukaryota</taxon>
        <taxon>Metazoa</taxon>
        <taxon>Ecdysozoa</taxon>
        <taxon>Arthropoda</taxon>
        <taxon>Crustacea</taxon>
        <taxon>Multicrustacea</taxon>
        <taxon>Malacostraca</taxon>
        <taxon>Eumalacostraca</taxon>
        <taxon>Eucarida</taxon>
        <taxon>Decapoda</taxon>
        <taxon>Pleocyemata</taxon>
        <taxon>Brachyura</taxon>
        <taxon>Eubrachyura</taxon>
        <taxon>Portunoidea</taxon>
        <taxon>Portunidae</taxon>
        <taxon>Portuninae</taxon>
        <taxon>Portunus</taxon>
    </lineage>
</organism>
<name>A0A5B7F4V2_PORTR</name>
<dbReference type="Proteomes" id="UP000324222">
    <property type="component" value="Unassembled WGS sequence"/>
</dbReference>
<accession>A0A5B7F4V2</accession>
<dbReference type="AlphaFoldDB" id="A0A5B7F4V2"/>
<dbReference type="EMBL" id="VSRR010004644">
    <property type="protein sequence ID" value="MPC40299.1"/>
    <property type="molecule type" value="Genomic_DNA"/>
</dbReference>
<gene>
    <name evidence="1" type="ORF">E2C01_033855</name>
</gene>